<feature type="transmembrane region" description="Helical" evidence="6">
    <location>
        <begin position="46"/>
        <end position="68"/>
    </location>
</feature>
<keyword evidence="5 6" id="KW-0472">Membrane</keyword>
<feature type="transmembrane region" description="Helical" evidence="6">
    <location>
        <begin position="270"/>
        <end position="289"/>
    </location>
</feature>
<evidence type="ECO:0000256" key="6">
    <source>
        <dbReference type="SAM" id="Phobius"/>
    </source>
</evidence>
<dbReference type="InterPro" id="IPR008457">
    <property type="entry name" value="Cu-R_CopD_dom"/>
</dbReference>
<dbReference type="EMBL" id="CP036532">
    <property type="protein sequence ID" value="QBK31868.1"/>
    <property type="molecule type" value="Genomic_DNA"/>
</dbReference>
<dbReference type="AlphaFoldDB" id="A0A4V1A498"/>
<feature type="domain" description="Copper resistance protein D" evidence="7">
    <location>
        <begin position="183"/>
        <end position="283"/>
    </location>
</feature>
<dbReference type="KEGG" id="rpod:E0E05_15435"/>
<organism evidence="8 9">
    <name type="scientific">Roseitalea porphyridii</name>
    <dbReference type="NCBI Taxonomy" id="1852022"/>
    <lineage>
        <taxon>Bacteria</taxon>
        <taxon>Pseudomonadati</taxon>
        <taxon>Pseudomonadota</taxon>
        <taxon>Alphaproteobacteria</taxon>
        <taxon>Hyphomicrobiales</taxon>
        <taxon>Ahrensiaceae</taxon>
        <taxon>Roseitalea</taxon>
    </lineage>
</organism>
<proteinExistence type="predicted"/>
<keyword evidence="4 6" id="KW-1133">Transmembrane helix</keyword>
<sequence length="293" mass="31158">MSDIANIWSLVAAVTKLVIYLSSFLAVGTLLFRLGLPKAGYEVADALRPLAIGATLVAIAATAFRVMVQAGRLMDDWAGMVDPAIIVISLQGPLGESSYTRLVGLALILLAASFRPVRAPATLFGAIMVAGSFALTGHATRDPQWLLGGLITFHVLAVAYWFGALAPLYRLALLEGGTTRAAEIADRFGKQASIIVPMLILAGAAFAYVLLDGIEPLWTTAYGRVLTMKIAIVVIVLAIAALNKWRFVPALSANAVQAGPRFRRSLRYEAAAFFLVFATTAFLTTSFTVPEAS</sequence>
<gene>
    <name evidence="8" type="ORF">E0E05_15435</name>
</gene>
<keyword evidence="3 6" id="KW-0812">Transmembrane</keyword>
<dbReference type="Pfam" id="PF05425">
    <property type="entry name" value="CopD"/>
    <property type="match status" value="1"/>
</dbReference>
<dbReference type="OrthoDB" id="8374223at2"/>
<evidence type="ECO:0000256" key="4">
    <source>
        <dbReference type="ARBA" id="ARBA00022989"/>
    </source>
</evidence>
<feature type="transmembrane region" description="Helical" evidence="6">
    <location>
        <begin position="145"/>
        <end position="171"/>
    </location>
</feature>
<evidence type="ECO:0000256" key="2">
    <source>
        <dbReference type="ARBA" id="ARBA00022475"/>
    </source>
</evidence>
<reference evidence="8 9" key="1">
    <citation type="journal article" date="2017" name="Int. J. Syst. Evol. Microbiol.">
        <title>Roseitalea porphyridii gen. nov., sp. nov., isolated from a red alga, and reclassification of Hoeflea suaedae Chung et al. 2013 as Pseudohoeflea suaedae gen. nov., comb. nov.</title>
        <authorList>
            <person name="Hyeon J.W."/>
            <person name="Jeong S.E."/>
            <person name="Baek K."/>
            <person name="Jeon C.O."/>
        </authorList>
    </citation>
    <scope>NUCLEOTIDE SEQUENCE [LARGE SCALE GENOMIC DNA]</scope>
    <source>
        <strain evidence="8 9">MA7-20</strain>
    </source>
</reference>
<keyword evidence="2" id="KW-1003">Cell membrane</keyword>
<protein>
    <recommendedName>
        <fullName evidence="7">Copper resistance protein D domain-containing protein</fullName>
    </recommendedName>
</protein>
<evidence type="ECO:0000313" key="8">
    <source>
        <dbReference type="EMBL" id="QBK31868.1"/>
    </source>
</evidence>
<name>A0A4V1A498_9HYPH</name>
<dbReference type="Proteomes" id="UP000293719">
    <property type="component" value="Chromosome"/>
</dbReference>
<dbReference type="PANTHER" id="PTHR34820:SF4">
    <property type="entry name" value="INNER MEMBRANE PROTEIN YEBZ"/>
    <property type="match status" value="1"/>
</dbReference>
<feature type="transmembrane region" description="Helical" evidence="6">
    <location>
        <begin position="6"/>
        <end position="34"/>
    </location>
</feature>
<dbReference type="InterPro" id="IPR032694">
    <property type="entry name" value="CopC/D"/>
</dbReference>
<feature type="transmembrane region" description="Helical" evidence="6">
    <location>
        <begin position="192"/>
        <end position="211"/>
    </location>
</feature>
<keyword evidence="9" id="KW-1185">Reference proteome</keyword>
<feature type="transmembrane region" description="Helical" evidence="6">
    <location>
        <begin position="223"/>
        <end position="242"/>
    </location>
</feature>
<accession>A0A4V1A498</accession>
<evidence type="ECO:0000256" key="3">
    <source>
        <dbReference type="ARBA" id="ARBA00022692"/>
    </source>
</evidence>
<evidence type="ECO:0000259" key="7">
    <source>
        <dbReference type="Pfam" id="PF05425"/>
    </source>
</evidence>
<dbReference type="RefSeq" id="WP_131617517.1">
    <property type="nucleotide sequence ID" value="NZ_CP036532.1"/>
</dbReference>
<evidence type="ECO:0000256" key="1">
    <source>
        <dbReference type="ARBA" id="ARBA00004651"/>
    </source>
</evidence>
<dbReference type="PANTHER" id="PTHR34820">
    <property type="entry name" value="INNER MEMBRANE PROTEIN YEBZ"/>
    <property type="match status" value="1"/>
</dbReference>
<dbReference type="GeneID" id="90768698"/>
<comment type="subcellular location">
    <subcellularLocation>
        <location evidence="1">Cell membrane</location>
        <topology evidence="1">Multi-pass membrane protein</topology>
    </subcellularLocation>
</comment>
<dbReference type="GO" id="GO:0006825">
    <property type="term" value="P:copper ion transport"/>
    <property type="evidence" value="ECO:0007669"/>
    <property type="project" value="InterPro"/>
</dbReference>
<feature type="transmembrane region" description="Helical" evidence="6">
    <location>
        <begin position="121"/>
        <end position="139"/>
    </location>
</feature>
<dbReference type="GO" id="GO:0005886">
    <property type="term" value="C:plasma membrane"/>
    <property type="evidence" value="ECO:0007669"/>
    <property type="project" value="UniProtKB-SubCell"/>
</dbReference>
<evidence type="ECO:0000313" key="9">
    <source>
        <dbReference type="Proteomes" id="UP000293719"/>
    </source>
</evidence>
<evidence type="ECO:0000256" key="5">
    <source>
        <dbReference type="ARBA" id="ARBA00023136"/>
    </source>
</evidence>